<dbReference type="VEuPathDB" id="FungiDB:RhiirA1_478212"/>
<dbReference type="EMBL" id="LLXI01003213">
    <property type="protein sequence ID" value="PKY58834.1"/>
    <property type="molecule type" value="Genomic_DNA"/>
</dbReference>
<gene>
    <name evidence="2" type="ORF">RhiirA4_481082</name>
</gene>
<dbReference type="Gene3D" id="3.30.420.10">
    <property type="entry name" value="Ribonuclease H-like superfamily/Ribonuclease H"/>
    <property type="match status" value="1"/>
</dbReference>
<dbReference type="AlphaFoldDB" id="A0A2I1HIY5"/>
<dbReference type="PROSITE" id="PS50879">
    <property type="entry name" value="RNASE_H_1"/>
    <property type="match status" value="1"/>
</dbReference>
<dbReference type="InterPro" id="IPR002156">
    <property type="entry name" value="RNaseH_domain"/>
</dbReference>
<dbReference type="InterPro" id="IPR012337">
    <property type="entry name" value="RNaseH-like_sf"/>
</dbReference>
<name>A0A2I1HIY5_9GLOM</name>
<sequence>MSHWLPVSTSADERSYNPYPGCSFNIPAFSKKSAIKLRCNSEKCFFQVSLSETAGYPTKNAKVFAAYLPITLSTTWSYATSLALLHLNTSSSISSAGPPVFDAMRDASSPSLPSFTCALYTDGSFHHATDVSLPSMASAWLALDDDGFILESSSTSLPSCYPSALRSEIYAVLLGLKSLSPGSSITIATDCAQLISLWSQFVDVPFSPKLLRQPNHLLWLSIRHLMDDFNLNVNLIKVPAHSDDAHNTQADALAQAAHSSLQATFSPMALYQVPCLLIKMLTVTVIIRHSVVSNKLQLSFLKK</sequence>
<dbReference type="GO" id="GO:0003676">
    <property type="term" value="F:nucleic acid binding"/>
    <property type="evidence" value="ECO:0007669"/>
    <property type="project" value="InterPro"/>
</dbReference>
<reference evidence="2 3" key="1">
    <citation type="submission" date="2015-10" db="EMBL/GenBank/DDBJ databases">
        <title>Genome analyses suggest a sexual origin of heterokaryosis in a supposedly ancient asexual fungus.</title>
        <authorList>
            <person name="Ropars J."/>
            <person name="Sedzielewska K."/>
            <person name="Noel J."/>
            <person name="Charron P."/>
            <person name="Farinelli L."/>
            <person name="Marton T."/>
            <person name="Kruger M."/>
            <person name="Pelin A."/>
            <person name="Brachmann A."/>
            <person name="Corradi N."/>
        </authorList>
    </citation>
    <scope>NUCLEOTIDE SEQUENCE [LARGE SCALE GENOMIC DNA]</scope>
    <source>
        <strain evidence="2 3">A4</strain>
    </source>
</reference>
<evidence type="ECO:0000313" key="3">
    <source>
        <dbReference type="Proteomes" id="UP000234323"/>
    </source>
</evidence>
<evidence type="ECO:0000259" key="1">
    <source>
        <dbReference type="PROSITE" id="PS50879"/>
    </source>
</evidence>
<dbReference type="GO" id="GO:0004523">
    <property type="term" value="F:RNA-DNA hybrid ribonuclease activity"/>
    <property type="evidence" value="ECO:0007669"/>
    <property type="project" value="InterPro"/>
</dbReference>
<accession>A0A2I1HIY5</accession>
<protein>
    <recommendedName>
        <fullName evidence="1">RNase H type-1 domain-containing protein</fullName>
    </recommendedName>
</protein>
<keyword evidence="3" id="KW-1185">Reference proteome</keyword>
<evidence type="ECO:0000313" key="2">
    <source>
        <dbReference type="EMBL" id="PKY58834.1"/>
    </source>
</evidence>
<proteinExistence type="predicted"/>
<dbReference type="CDD" id="cd06222">
    <property type="entry name" value="RNase_H_like"/>
    <property type="match status" value="1"/>
</dbReference>
<dbReference type="InterPro" id="IPR044730">
    <property type="entry name" value="RNase_H-like_dom_plant"/>
</dbReference>
<comment type="caution">
    <text evidence="2">The sequence shown here is derived from an EMBL/GenBank/DDBJ whole genome shotgun (WGS) entry which is preliminary data.</text>
</comment>
<dbReference type="SUPFAM" id="SSF53098">
    <property type="entry name" value="Ribonuclease H-like"/>
    <property type="match status" value="1"/>
</dbReference>
<dbReference type="Pfam" id="PF00075">
    <property type="entry name" value="RNase_H"/>
    <property type="match status" value="1"/>
</dbReference>
<organism evidence="2 3">
    <name type="scientific">Rhizophagus irregularis</name>
    <dbReference type="NCBI Taxonomy" id="588596"/>
    <lineage>
        <taxon>Eukaryota</taxon>
        <taxon>Fungi</taxon>
        <taxon>Fungi incertae sedis</taxon>
        <taxon>Mucoromycota</taxon>
        <taxon>Glomeromycotina</taxon>
        <taxon>Glomeromycetes</taxon>
        <taxon>Glomerales</taxon>
        <taxon>Glomeraceae</taxon>
        <taxon>Rhizophagus</taxon>
    </lineage>
</organism>
<dbReference type="Proteomes" id="UP000234323">
    <property type="component" value="Unassembled WGS sequence"/>
</dbReference>
<feature type="domain" description="RNase H type-1" evidence="1">
    <location>
        <begin position="113"/>
        <end position="259"/>
    </location>
</feature>
<dbReference type="InterPro" id="IPR036397">
    <property type="entry name" value="RNaseH_sf"/>
</dbReference>